<dbReference type="PANTHER" id="PTHR30154">
    <property type="entry name" value="LEUCINE-RESPONSIVE REGULATORY PROTEIN"/>
    <property type="match status" value="1"/>
</dbReference>
<dbReference type="InterPro" id="IPR019888">
    <property type="entry name" value="Tscrpt_reg_AsnC-like"/>
</dbReference>
<protein>
    <submittedName>
        <fullName evidence="5">AsnC family transcriptional regulator</fullName>
    </submittedName>
</protein>
<accession>A0A0U4B717</accession>
<dbReference type="InterPro" id="IPR011991">
    <property type="entry name" value="ArsR-like_HTH"/>
</dbReference>
<dbReference type="Gene3D" id="1.10.10.10">
    <property type="entry name" value="Winged helix-like DNA-binding domain superfamily/Winged helix DNA-binding domain"/>
    <property type="match status" value="1"/>
</dbReference>
<keyword evidence="2" id="KW-0238">DNA-binding</keyword>
<dbReference type="GO" id="GO:0005829">
    <property type="term" value="C:cytosol"/>
    <property type="evidence" value="ECO:0007669"/>
    <property type="project" value="TreeGrafter"/>
</dbReference>
<evidence type="ECO:0000259" key="4">
    <source>
        <dbReference type="PROSITE" id="PS50956"/>
    </source>
</evidence>
<dbReference type="Pfam" id="PF01037">
    <property type="entry name" value="AsnC_trans_reg"/>
    <property type="match status" value="1"/>
</dbReference>
<dbReference type="Gene3D" id="3.30.70.920">
    <property type="match status" value="1"/>
</dbReference>
<proteinExistence type="predicted"/>
<evidence type="ECO:0000256" key="1">
    <source>
        <dbReference type="ARBA" id="ARBA00023015"/>
    </source>
</evidence>
<evidence type="ECO:0000313" key="6">
    <source>
        <dbReference type="Proteomes" id="UP000067689"/>
    </source>
</evidence>
<dbReference type="KEGG" id="aer:AERYTH_03405"/>
<dbReference type="GO" id="GO:0043565">
    <property type="term" value="F:sequence-specific DNA binding"/>
    <property type="evidence" value="ECO:0007669"/>
    <property type="project" value="InterPro"/>
</dbReference>
<dbReference type="InterPro" id="IPR019887">
    <property type="entry name" value="Tscrpt_reg_AsnC/Lrp_C"/>
</dbReference>
<feature type="domain" description="HTH asnC-type" evidence="4">
    <location>
        <begin position="24"/>
        <end position="85"/>
    </location>
</feature>
<dbReference type="RefSeq" id="WP_067854658.1">
    <property type="nucleotide sequence ID" value="NZ_CP011502.1"/>
</dbReference>
<dbReference type="CDD" id="cd00090">
    <property type="entry name" value="HTH_ARSR"/>
    <property type="match status" value="1"/>
</dbReference>
<dbReference type="AlphaFoldDB" id="A0A0U4B717"/>
<dbReference type="PROSITE" id="PS50956">
    <property type="entry name" value="HTH_ASNC_2"/>
    <property type="match status" value="1"/>
</dbReference>
<gene>
    <name evidence="5" type="ORF">AERYTH_03405</name>
</gene>
<dbReference type="OrthoDB" id="4411089at2"/>
<evidence type="ECO:0000256" key="3">
    <source>
        <dbReference type="ARBA" id="ARBA00023163"/>
    </source>
</evidence>
<dbReference type="EMBL" id="CP011502">
    <property type="protein sequence ID" value="ALX03817.1"/>
    <property type="molecule type" value="Genomic_DNA"/>
</dbReference>
<dbReference type="InterPro" id="IPR000485">
    <property type="entry name" value="AsnC-type_HTH_dom"/>
</dbReference>
<dbReference type="SMART" id="SM00344">
    <property type="entry name" value="HTH_ASNC"/>
    <property type="match status" value="1"/>
</dbReference>
<dbReference type="InterPro" id="IPR036388">
    <property type="entry name" value="WH-like_DNA-bd_sf"/>
</dbReference>
<evidence type="ECO:0000256" key="2">
    <source>
        <dbReference type="ARBA" id="ARBA00023125"/>
    </source>
</evidence>
<dbReference type="InterPro" id="IPR011008">
    <property type="entry name" value="Dimeric_a/b-barrel"/>
</dbReference>
<dbReference type="PATRIC" id="fig|2041.4.peg.713"/>
<dbReference type="InterPro" id="IPR036390">
    <property type="entry name" value="WH_DNA-bd_sf"/>
</dbReference>
<dbReference type="SUPFAM" id="SSF46785">
    <property type="entry name" value="Winged helix' DNA-binding domain"/>
    <property type="match status" value="1"/>
</dbReference>
<dbReference type="Pfam" id="PF13412">
    <property type="entry name" value="HTH_24"/>
    <property type="match status" value="1"/>
</dbReference>
<dbReference type="PANTHER" id="PTHR30154:SF54">
    <property type="entry name" value="POSSIBLE TRANSCRIPTIONAL REGULATORY PROTEIN (PROBABLY LRP_ASNC-FAMILY)"/>
    <property type="match status" value="1"/>
</dbReference>
<keyword evidence="6" id="KW-1185">Reference proteome</keyword>
<dbReference type="GO" id="GO:0043200">
    <property type="term" value="P:response to amino acid"/>
    <property type="evidence" value="ECO:0007669"/>
    <property type="project" value="TreeGrafter"/>
</dbReference>
<organism evidence="5 6">
    <name type="scientific">Aeromicrobium erythreum</name>
    <dbReference type="NCBI Taxonomy" id="2041"/>
    <lineage>
        <taxon>Bacteria</taxon>
        <taxon>Bacillati</taxon>
        <taxon>Actinomycetota</taxon>
        <taxon>Actinomycetes</taxon>
        <taxon>Propionibacteriales</taxon>
        <taxon>Nocardioidaceae</taxon>
        <taxon>Aeromicrobium</taxon>
    </lineage>
</organism>
<sequence length="177" mass="18529">MAGVPGGPSNGSGTGAPGSRAITLDDIDRRLLDVLADDARVPNNVLAERVGIAPSTCSLRLRRLVSSGVVRGFHADLDPAAVGRPIQAMIAVRLQPAARADIGTVAPRLAALPGVLNVFFLSGDDDFLIQVALPSPDALRAFVIDHLSASREFTSTETSLVFEHVRGSASTWDVRPA</sequence>
<dbReference type="Proteomes" id="UP000067689">
    <property type="component" value="Chromosome"/>
</dbReference>
<dbReference type="PRINTS" id="PR00033">
    <property type="entry name" value="HTHASNC"/>
</dbReference>
<keyword evidence="3" id="KW-0804">Transcription</keyword>
<evidence type="ECO:0000313" key="5">
    <source>
        <dbReference type="EMBL" id="ALX03817.1"/>
    </source>
</evidence>
<name>A0A0U4B717_9ACTN</name>
<reference evidence="5 6" key="1">
    <citation type="journal article" date="1991" name="Int. J. Syst. Bacteriol.">
        <title>Description of the erythromycin-producing bacterium Arthrobacter sp. strain NRRL B-3381 as Aeromicrobium erythreum gen. nov., sp. nov.</title>
        <authorList>
            <person name="Miller E.S."/>
            <person name="Woese C.R."/>
            <person name="Brenner S."/>
        </authorList>
    </citation>
    <scope>NUCLEOTIDE SEQUENCE [LARGE SCALE GENOMIC DNA]</scope>
    <source>
        <strain evidence="5 6">AR18</strain>
    </source>
</reference>
<dbReference type="SUPFAM" id="SSF54909">
    <property type="entry name" value="Dimeric alpha+beta barrel"/>
    <property type="match status" value="1"/>
</dbReference>
<dbReference type="STRING" id="2041.AERYTH_03405"/>
<keyword evidence="1" id="KW-0805">Transcription regulation</keyword>